<accession>A0ABU2BZZ2</accession>
<dbReference type="Pfam" id="PF08486">
    <property type="entry name" value="SpoIID"/>
    <property type="match status" value="1"/>
</dbReference>
<proteinExistence type="predicted"/>
<keyword evidence="1" id="KW-0732">Signal</keyword>
<name>A0ABU2BZZ2_9ACTN</name>
<dbReference type="PANTHER" id="PTHR30032">
    <property type="entry name" value="N-ACETYLMURAMOYL-L-ALANINE AMIDASE-RELATED"/>
    <property type="match status" value="1"/>
</dbReference>
<evidence type="ECO:0000259" key="2">
    <source>
        <dbReference type="Pfam" id="PF08486"/>
    </source>
</evidence>
<dbReference type="EMBL" id="JAVDYG010000001">
    <property type="protein sequence ID" value="MDR7363977.1"/>
    <property type="molecule type" value="Genomic_DNA"/>
</dbReference>
<feature type="chain" id="PRO_5046589391" evidence="1">
    <location>
        <begin position="21"/>
        <end position="416"/>
    </location>
</feature>
<dbReference type="InterPro" id="IPR013486">
    <property type="entry name" value="SpoIID/LytB"/>
</dbReference>
<sequence length="416" mass="44535">MRRLALAALTTVTAVTTTVAVTGAGEGASASVAVSQVYRVPDSGRFTVRGHGWGHGHGMSQHGAQGAARKGLNAQQILAFYYPGTRRTIAADGLIRVLITADTSDPVAVRPRSGLSVRDLGPDGTGTTTYSLPTTVGARTWRVRASTADRDRVQYYDGKAWRAWRPGGRATLLGRGELFSPDGPVALIVPGATVLYRGALRSAAPTPGSTARDTVNVLSLDDYVKGVIPAEMPASWEPAAVRAQAVAARTYAVYDREAHPTRYYDTCDTTMCQVYRGVAVEDSRSNDAADRTAGQIRTLDGKAIFSQFSSSNGGWTSQGSVAGKPAPYLAHKQDPYDGWAGNTNHSWSTTLAAGTISRAYPTIGRLLRVRVRQREGGGDWQGRVEKLVLVGTKGSKQLSGDEFRSRFGLKSTWFRL</sequence>
<dbReference type="InterPro" id="IPR051922">
    <property type="entry name" value="Bact_Sporulation_Assoc"/>
</dbReference>
<gene>
    <name evidence="3" type="ORF">J2S63_003530</name>
</gene>
<dbReference type="RefSeq" id="WP_310304988.1">
    <property type="nucleotide sequence ID" value="NZ_BAAAPS010000005.1"/>
</dbReference>
<organism evidence="3 4">
    <name type="scientific">Nocardioides marmoribigeumensis</name>
    <dbReference type="NCBI Taxonomy" id="433649"/>
    <lineage>
        <taxon>Bacteria</taxon>
        <taxon>Bacillati</taxon>
        <taxon>Actinomycetota</taxon>
        <taxon>Actinomycetes</taxon>
        <taxon>Propionibacteriales</taxon>
        <taxon>Nocardioidaceae</taxon>
        <taxon>Nocardioides</taxon>
    </lineage>
</organism>
<dbReference type="Proteomes" id="UP001183648">
    <property type="component" value="Unassembled WGS sequence"/>
</dbReference>
<comment type="caution">
    <text evidence="3">The sequence shown here is derived from an EMBL/GenBank/DDBJ whole genome shotgun (WGS) entry which is preliminary data.</text>
</comment>
<evidence type="ECO:0000313" key="4">
    <source>
        <dbReference type="Proteomes" id="UP001183648"/>
    </source>
</evidence>
<evidence type="ECO:0000313" key="3">
    <source>
        <dbReference type="EMBL" id="MDR7363977.1"/>
    </source>
</evidence>
<dbReference type="PANTHER" id="PTHR30032:SF4">
    <property type="entry name" value="AMIDASE ENHANCER"/>
    <property type="match status" value="1"/>
</dbReference>
<feature type="domain" description="Sporulation stage II protein D amidase enhancer LytB N-terminal" evidence="2">
    <location>
        <begin position="213"/>
        <end position="297"/>
    </location>
</feature>
<protein>
    <submittedName>
        <fullName evidence="3">SpoIID/LytB domain protein</fullName>
    </submittedName>
</protein>
<feature type="signal peptide" evidence="1">
    <location>
        <begin position="1"/>
        <end position="20"/>
    </location>
</feature>
<dbReference type="NCBIfam" id="TIGR02669">
    <property type="entry name" value="SpoIID_LytB"/>
    <property type="match status" value="1"/>
</dbReference>
<dbReference type="InterPro" id="IPR013693">
    <property type="entry name" value="SpoIID/LytB_N"/>
</dbReference>
<reference evidence="3 4" key="1">
    <citation type="submission" date="2023-07" db="EMBL/GenBank/DDBJ databases">
        <title>Sequencing the genomes of 1000 actinobacteria strains.</title>
        <authorList>
            <person name="Klenk H.-P."/>
        </authorList>
    </citation>
    <scope>NUCLEOTIDE SEQUENCE [LARGE SCALE GENOMIC DNA]</scope>
    <source>
        <strain evidence="3 4">DSM 19426</strain>
    </source>
</reference>
<evidence type="ECO:0000256" key="1">
    <source>
        <dbReference type="SAM" id="SignalP"/>
    </source>
</evidence>
<keyword evidence="4" id="KW-1185">Reference proteome</keyword>